<dbReference type="Pfam" id="PF11411">
    <property type="entry name" value="DNA_ligase_IV"/>
    <property type="match status" value="1"/>
</dbReference>
<dbReference type="AlphaFoldDB" id="A0E0N5"/>
<dbReference type="InterPro" id="IPR021536">
    <property type="entry name" value="DNA_ligase_IV_dom"/>
</dbReference>
<dbReference type="OrthoDB" id="318128at2759"/>
<evidence type="ECO:0000313" key="2">
    <source>
        <dbReference type="EMBL" id="CAK88852.1"/>
    </source>
</evidence>
<dbReference type="Proteomes" id="UP000000600">
    <property type="component" value="Unassembled WGS sequence"/>
</dbReference>
<keyword evidence="3" id="KW-1185">Reference proteome</keyword>
<proteinExistence type="predicted"/>
<dbReference type="EMBL" id="CT868652">
    <property type="protein sequence ID" value="CAK88852.1"/>
    <property type="molecule type" value="Genomic_DNA"/>
</dbReference>
<reference evidence="2 3" key="1">
    <citation type="journal article" date="2006" name="Nature">
        <title>Global trends of whole-genome duplications revealed by the ciliate Paramecium tetraurelia.</title>
        <authorList>
            <consortium name="Genoscope"/>
            <person name="Aury J.-M."/>
            <person name="Jaillon O."/>
            <person name="Duret L."/>
            <person name="Noel B."/>
            <person name="Jubin C."/>
            <person name="Porcel B.M."/>
            <person name="Segurens B."/>
            <person name="Daubin V."/>
            <person name="Anthouard V."/>
            <person name="Aiach N."/>
            <person name="Arnaiz O."/>
            <person name="Billaut A."/>
            <person name="Beisson J."/>
            <person name="Blanc I."/>
            <person name="Bouhouche K."/>
            <person name="Camara F."/>
            <person name="Duharcourt S."/>
            <person name="Guigo R."/>
            <person name="Gogendeau D."/>
            <person name="Katinka M."/>
            <person name="Keller A.-M."/>
            <person name="Kissmehl R."/>
            <person name="Klotz C."/>
            <person name="Koll F."/>
            <person name="Le Moue A."/>
            <person name="Lepere C."/>
            <person name="Malinsky S."/>
            <person name="Nowacki M."/>
            <person name="Nowak J.K."/>
            <person name="Plattner H."/>
            <person name="Poulain J."/>
            <person name="Ruiz F."/>
            <person name="Serrano V."/>
            <person name="Zagulski M."/>
            <person name="Dessen P."/>
            <person name="Betermier M."/>
            <person name="Weissenbach J."/>
            <person name="Scarpelli C."/>
            <person name="Schachter V."/>
            <person name="Sperling L."/>
            <person name="Meyer E."/>
            <person name="Cohen J."/>
            <person name="Wincker P."/>
        </authorList>
    </citation>
    <scope>NUCLEOTIDE SEQUENCE [LARGE SCALE GENOMIC DNA]</scope>
    <source>
        <strain evidence="2 3">Stock d4-2</strain>
    </source>
</reference>
<dbReference type="RefSeq" id="XP_001456249.1">
    <property type="nucleotide sequence ID" value="XM_001456212.1"/>
</dbReference>
<dbReference type="KEGG" id="ptm:GSPATT00022020001"/>
<dbReference type="HOGENOM" id="CLU_1744073_0_0_1"/>
<feature type="domain" description="DNA ligase IV" evidence="1">
    <location>
        <begin position="8"/>
        <end position="31"/>
    </location>
</feature>
<protein>
    <recommendedName>
        <fullName evidence="1">DNA ligase IV domain-containing protein</fullName>
    </recommendedName>
</protein>
<dbReference type="GO" id="GO:0003910">
    <property type="term" value="F:DNA ligase (ATP) activity"/>
    <property type="evidence" value="ECO:0007669"/>
    <property type="project" value="InterPro"/>
</dbReference>
<accession>A0E0N5</accession>
<name>A0E0N5_PARTE</name>
<dbReference type="InParanoid" id="A0E0N5"/>
<organism evidence="2 3">
    <name type="scientific">Paramecium tetraurelia</name>
    <dbReference type="NCBI Taxonomy" id="5888"/>
    <lineage>
        <taxon>Eukaryota</taxon>
        <taxon>Sar</taxon>
        <taxon>Alveolata</taxon>
        <taxon>Ciliophora</taxon>
        <taxon>Intramacronucleata</taxon>
        <taxon>Oligohymenophorea</taxon>
        <taxon>Peniculida</taxon>
        <taxon>Parameciidae</taxon>
        <taxon>Paramecium</taxon>
    </lineage>
</organism>
<gene>
    <name evidence="2" type="ORF">GSPATT00022020001</name>
</gene>
<sequence length="150" mass="18011">MNEVNKFYDKFGDSYFELIDEFALKDICDNMKINEPINQDDLLSLEDELLYQLQKLWIFQHKNFYPYCLSHQISDIELETFKARVVARGGSFVSSINDEKLDFIILFKDQTFIQNERLKQFFNDKPYTKTTTYTQMMQLMEEQQQKILPS</sequence>
<dbReference type="GeneID" id="5042051"/>
<evidence type="ECO:0000259" key="1">
    <source>
        <dbReference type="Pfam" id="PF11411"/>
    </source>
</evidence>
<evidence type="ECO:0000313" key="3">
    <source>
        <dbReference type="Proteomes" id="UP000000600"/>
    </source>
</evidence>